<reference evidence="2 3" key="1">
    <citation type="submission" date="2015-08" db="EMBL/GenBank/DDBJ databases">
        <title>Next Generation Sequencing and Analysis of the Genome of Puccinia sorghi L Schw, the Causal Agent of Maize Common Rust.</title>
        <authorList>
            <person name="Rochi L."/>
            <person name="Burguener G."/>
            <person name="Darino M."/>
            <person name="Turjanski A."/>
            <person name="Kreff E."/>
            <person name="Dieguez M.J."/>
            <person name="Sacco F."/>
        </authorList>
    </citation>
    <scope>NUCLEOTIDE SEQUENCE [LARGE SCALE GENOMIC DNA]</scope>
    <source>
        <strain evidence="2 3">RO10H11247</strain>
    </source>
</reference>
<evidence type="ECO:0000259" key="1">
    <source>
        <dbReference type="Pfam" id="PF25597"/>
    </source>
</evidence>
<protein>
    <recommendedName>
        <fullName evidence="1">Retroviral polymerase SH3-like domain-containing protein</fullName>
    </recommendedName>
</protein>
<proteinExistence type="predicted"/>
<dbReference type="Proteomes" id="UP000037035">
    <property type="component" value="Unassembled WGS sequence"/>
</dbReference>
<gene>
    <name evidence="2" type="ORF">VP01_3501g2</name>
</gene>
<evidence type="ECO:0000313" key="3">
    <source>
        <dbReference type="Proteomes" id="UP000037035"/>
    </source>
</evidence>
<organism evidence="2 3">
    <name type="scientific">Puccinia sorghi</name>
    <dbReference type="NCBI Taxonomy" id="27349"/>
    <lineage>
        <taxon>Eukaryota</taxon>
        <taxon>Fungi</taxon>
        <taxon>Dikarya</taxon>
        <taxon>Basidiomycota</taxon>
        <taxon>Pucciniomycotina</taxon>
        <taxon>Pucciniomycetes</taxon>
        <taxon>Pucciniales</taxon>
        <taxon>Pucciniaceae</taxon>
        <taxon>Puccinia</taxon>
    </lineage>
</organism>
<feature type="non-terminal residue" evidence="2">
    <location>
        <position position="1"/>
    </location>
</feature>
<feature type="domain" description="Retroviral polymerase SH3-like" evidence="1">
    <location>
        <begin position="8"/>
        <end position="59"/>
    </location>
</feature>
<sequence length="79" mass="9271">HVFGLTDFVLVVPEKRKKLDEREVKGWVIGHLNQSKGWTFWIPATKKMVLSAWADFRRNSLSGLRHTNSPIRRTRKLQT</sequence>
<dbReference type="EMBL" id="LAVV01008504">
    <property type="protein sequence ID" value="KNZ52610.1"/>
    <property type="molecule type" value="Genomic_DNA"/>
</dbReference>
<dbReference type="OrthoDB" id="411615at2759"/>
<keyword evidence="3" id="KW-1185">Reference proteome</keyword>
<evidence type="ECO:0000313" key="2">
    <source>
        <dbReference type="EMBL" id="KNZ52610.1"/>
    </source>
</evidence>
<accession>A0A0L6UXM2</accession>
<dbReference type="VEuPathDB" id="FungiDB:VP01_3501g2"/>
<comment type="caution">
    <text evidence="2">The sequence shown here is derived from an EMBL/GenBank/DDBJ whole genome shotgun (WGS) entry which is preliminary data.</text>
</comment>
<dbReference type="InterPro" id="IPR057670">
    <property type="entry name" value="SH3_retrovirus"/>
</dbReference>
<name>A0A0L6UXM2_9BASI</name>
<dbReference type="Pfam" id="PF25597">
    <property type="entry name" value="SH3_retrovirus"/>
    <property type="match status" value="1"/>
</dbReference>
<dbReference type="AlphaFoldDB" id="A0A0L6UXM2"/>